<comment type="similarity">
    <text evidence="2">Belongs to the bZIP family. ATF subfamily.</text>
</comment>
<accession>A0ABQ9JAC0</accession>
<evidence type="ECO:0000313" key="8">
    <source>
        <dbReference type="Proteomes" id="UP001162164"/>
    </source>
</evidence>
<protein>
    <recommendedName>
        <fullName evidence="9">BZIP domain-containing protein</fullName>
    </recommendedName>
</protein>
<proteinExistence type="inferred from homology"/>
<comment type="caution">
    <text evidence="7">The sequence shown here is derived from an EMBL/GenBank/DDBJ whole genome shotgun (WGS) entry which is preliminary data.</text>
</comment>
<evidence type="ECO:0000256" key="4">
    <source>
        <dbReference type="ARBA" id="ARBA00023125"/>
    </source>
</evidence>
<dbReference type="InterPro" id="IPR051882">
    <property type="entry name" value="ATF_bZIP_TF"/>
</dbReference>
<evidence type="ECO:0000313" key="7">
    <source>
        <dbReference type="EMBL" id="KAJ8974880.1"/>
    </source>
</evidence>
<name>A0ABQ9JAC0_9CUCU</name>
<evidence type="ECO:0000256" key="6">
    <source>
        <dbReference type="ARBA" id="ARBA00023242"/>
    </source>
</evidence>
<gene>
    <name evidence="7" type="ORF">NQ317_011726</name>
</gene>
<keyword evidence="5" id="KW-0804">Transcription</keyword>
<keyword evidence="4" id="KW-0238">DNA-binding</keyword>
<evidence type="ECO:0000256" key="5">
    <source>
        <dbReference type="ARBA" id="ARBA00023163"/>
    </source>
</evidence>
<reference evidence="7" key="1">
    <citation type="journal article" date="2023" name="Insect Mol. Biol.">
        <title>Genome sequencing provides insights into the evolution of gene families encoding plant cell wall-degrading enzymes in longhorned beetles.</title>
        <authorList>
            <person name="Shin N.R."/>
            <person name="Okamura Y."/>
            <person name="Kirsch R."/>
            <person name="Pauchet Y."/>
        </authorList>
    </citation>
    <scope>NUCLEOTIDE SEQUENCE</scope>
    <source>
        <strain evidence="7">MMC_N1</strain>
    </source>
</reference>
<keyword evidence="6" id="KW-0539">Nucleus</keyword>
<evidence type="ECO:0000256" key="3">
    <source>
        <dbReference type="ARBA" id="ARBA00023015"/>
    </source>
</evidence>
<dbReference type="Proteomes" id="UP001162164">
    <property type="component" value="Unassembled WGS sequence"/>
</dbReference>
<evidence type="ECO:0000256" key="1">
    <source>
        <dbReference type="ARBA" id="ARBA00004167"/>
    </source>
</evidence>
<keyword evidence="8" id="KW-1185">Reference proteome</keyword>
<comment type="subcellular location">
    <subcellularLocation>
        <location evidence="1">Membrane</location>
        <topology evidence="1">Single-pass membrane protein</topology>
    </subcellularLocation>
</comment>
<evidence type="ECO:0000256" key="2">
    <source>
        <dbReference type="ARBA" id="ARBA00009050"/>
    </source>
</evidence>
<sequence length="299" mass="32825">MLTTDDLFGLDAYAFKSSPESCSDQSYSTDIMDVTSDEDFLTQLSSDLDIPLLLNPGEDEMSLLNSFFDKSPEEILSDIASPPYNKEEELSNEIDELQQMDFSRYSPNSDSIKDEIKSPPRSPNSGTFVISNVGGFTGATAPSNIVYAQPVQIISQNQAVSKLPLKRVPIVPKSPYSIPSKTNKVVVIKNSDFKINPPAITNANNATASNVVVFENVRPVPINNVTTLPQVAPNVTQVPVTSVTNISQSVTMPSMVFSSGGTLSMSMESKIDPKILKRQQRRIKNRESACLSRKRREII</sequence>
<dbReference type="EMBL" id="JAPWTJ010000915">
    <property type="protein sequence ID" value="KAJ8974880.1"/>
    <property type="molecule type" value="Genomic_DNA"/>
</dbReference>
<dbReference type="PANTHER" id="PTHR46164:SF3">
    <property type="entry name" value="ATF6, ISOFORM C"/>
    <property type="match status" value="1"/>
</dbReference>
<keyword evidence="3" id="KW-0805">Transcription regulation</keyword>
<organism evidence="7 8">
    <name type="scientific">Molorchus minor</name>
    <dbReference type="NCBI Taxonomy" id="1323400"/>
    <lineage>
        <taxon>Eukaryota</taxon>
        <taxon>Metazoa</taxon>
        <taxon>Ecdysozoa</taxon>
        <taxon>Arthropoda</taxon>
        <taxon>Hexapoda</taxon>
        <taxon>Insecta</taxon>
        <taxon>Pterygota</taxon>
        <taxon>Neoptera</taxon>
        <taxon>Endopterygota</taxon>
        <taxon>Coleoptera</taxon>
        <taxon>Polyphaga</taxon>
        <taxon>Cucujiformia</taxon>
        <taxon>Chrysomeloidea</taxon>
        <taxon>Cerambycidae</taxon>
        <taxon>Lamiinae</taxon>
        <taxon>Monochamini</taxon>
        <taxon>Molorchus</taxon>
    </lineage>
</organism>
<evidence type="ECO:0008006" key="9">
    <source>
        <dbReference type="Google" id="ProtNLM"/>
    </source>
</evidence>
<dbReference type="PANTHER" id="PTHR46164">
    <property type="entry name" value="ATF6, ISOFORM C"/>
    <property type="match status" value="1"/>
</dbReference>